<evidence type="ECO:0000313" key="2">
    <source>
        <dbReference type="EMBL" id="CAG8978064.1"/>
    </source>
</evidence>
<reference evidence="2" key="1">
    <citation type="submission" date="2021-07" db="EMBL/GenBank/DDBJ databases">
        <authorList>
            <person name="Durling M."/>
        </authorList>
    </citation>
    <scope>NUCLEOTIDE SEQUENCE</scope>
</reference>
<dbReference type="Proteomes" id="UP000701801">
    <property type="component" value="Unassembled WGS sequence"/>
</dbReference>
<evidence type="ECO:0000313" key="3">
    <source>
        <dbReference type="Proteomes" id="UP000701801"/>
    </source>
</evidence>
<gene>
    <name evidence="2" type="ORF">HYALB_00000736</name>
</gene>
<dbReference type="AlphaFoldDB" id="A0A9N9LMU8"/>
<comment type="caution">
    <text evidence="2">The sequence shown here is derived from an EMBL/GenBank/DDBJ whole genome shotgun (WGS) entry which is preliminary data.</text>
</comment>
<sequence length="229" mass="24646">MSLCGVRPEGFGPSSTLSSPLPTTCFTDTILIPLPTWLLLLSLPPLFLLARRILYPSHKSNSEAKRSWTLTISMIAYYFLILVNILMLTLELVRLSTINFGVGLLPFEYIGLLTGAYLHFSNGIGGRIIGWRWSNMGVLWAGGSAVNVVKAAGLAKEGGVREGKYPMSDQITDVAVSAGVFGVIAILEGWLWVLERRGNAGRGGKEGMGSVCSGEEEMGLRVAPMGGVR</sequence>
<feature type="transmembrane region" description="Helical" evidence="1">
    <location>
        <begin position="70"/>
        <end position="90"/>
    </location>
</feature>
<keyword evidence="1" id="KW-0812">Transmembrane</keyword>
<accession>A0A9N9LMU8</accession>
<keyword evidence="3" id="KW-1185">Reference proteome</keyword>
<dbReference type="EMBL" id="CAJVRM010000240">
    <property type="protein sequence ID" value="CAG8978064.1"/>
    <property type="molecule type" value="Genomic_DNA"/>
</dbReference>
<keyword evidence="1" id="KW-0472">Membrane</keyword>
<evidence type="ECO:0000256" key="1">
    <source>
        <dbReference type="SAM" id="Phobius"/>
    </source>
</evidence>
<name>A0A9N9LMU8_9HELO</name>
<feature type="transmembrane region" description="Helical" evidence="1">
    <location>
        <begin position="138"/>
        <end position="155"/>
    </location>
</feature>
<protein>
    <submittedName>
        <fullName evidence="2">Uncharacterized protein</fullName>
    </submittedName>
</protein>
<feature type="transmembrane region" description="Helical" evidence="1">
    <location>
        <begin position="96"/>
        <end position="118"/>
    </location>
</feature>
<proteinExistence type="predicted"/>
<dbReference type="OrthoDB" id="5399848at2759"/>
<organism evidence="2 3">
    <name type="scientific">Hymenoscyphus albidus</name>
    <dbReference type="NCBI Taxonomy" id="595503"/>
    <lineage>
        <taxon>Eukaryota</taxon>
        <taxon>Fungi</taxon>
        <taxon>Dikarya</taxon>
        <taxon>Ascomycota</taxon>
        <taxon>Pezizomycotina</taxon>
        <taxon>Leotiomycetes</taxon>
        <taxon>Helotiales</taxon>
        <taxon>Helotiaceae</taxon>
        <taxon>Hymenoscyphus</taxon>
    </lineage>
</organism>
<feature type="transmembrane region" description="Helical" evidence="1">
    <location>
        <begin position="175"/>
        <end position="194"/>
    </location>
</feature>
<keyword evidence="1" id="KW-1133">Transmembrane helix</keyword>
<feature type="transmembrane region" description="Helical" evidence="1">
    <location>
        <begin position="30"/>
        <end position="49"/>
    </location>
</feature>